<comment type="subunit">
    <text evidence="3">Part of an enzyme complex containing four subunits: a flavoprotein, an iron-sulfur, cytochrome b-556, and a hydrophobic anchor protein.</text>
</comment>
<reference evidence="18 19" key="1">
    <citation type="submission" date="2017-09" db="EMBL/GenBank/DDBJ databases">
        <authorList>
            <person name="Ehlers B."/>
            <person name="Leendertz F.H."/>
        </authorList>
    </citation>
    <scope>NUCLEOTIDE SEQUENCE [LARGE SCALE GENOMIC DNA]</scope>
    <source>
        <strain evidence="18 19">USBA 140</strain>
    </source>
</reference>
<name>A0A286GFC5_9PROT</name>
<comment type="cofactor">
    <cofactor evidence="15">
        <name>[3Fe-4S] cluster</name>
        <dbReference type="ChEBI" id="CHEBI:21137"/>
    </cofactor>
    <text evidence="15">Binds 1 [3Fe-4S] cluster.</text>
</comment>
<gene>
    <name evidence="18" type="ORF">SAMN05421508_103164</name>
</gene>
<dbReference type="SUPFAM" id="SSF46548">
    <property type="entry name" value="alpha-helical ferredoxin"/>
    <property type="match status" value="1"/>
</dbReference>
<evidence type="ECO:0000256" key="4">
    <source>
        <dbReference type="ARBA" id="ARBA00012792"/>
    </source>
</evidence>
<dbReference type="Gene3D" id="3.10.20.30">
    <property type="match status" value="1"/>
</dbReference>
<evidence type="ECO:0000256" key="13">
    <source>
        <dbReference type="ARBA" id="ARBA00023291"/>
    </source>
</evidence>
<evidence type="ECO:0000256" key="11">
    <source>
        <dbReference type="ARBA" id="ARBA00023004"/>
    </source>
</evidence>
<dbReference type="PROSITE" id="PS00197">
    <property type="entry name" value="2FE2S_FER_1"/>
    <property type="match status" value="1"/>
</dbReference>
<dbReference type="InterPro" id="IPR006058">
    <property type="entry name" value="2Fe2S_fd_BS"/>
</dbReference>
<dbReference type="GO" id="GO:0022904">
    <property type="term" value="P:respiratory electron transport chain"/>
    <property type="evidence" value="ECO:0007669"/>
    <property type="project" value="TreeGrafter"/>
</dbReference>
<sequence length="250" mass="28100">MSERTIEFEVLRYRPGTDPEPTFQTYRVACQDDWVVLDALNHIKDTIDGTLSYRWSCHMAVCGSCGMQVNGEPKLACKAFVRDYGGRIRVEPLATFPIERDLIVDMDDFLDKLQSVKPWIVREDDAKVTEGEGEYRQKPAELTRYRQFSMCINCMLCYSACPQYALNTDFIGPAALALAHRYNLDGRDQGNEERKDVVASHAGVWDCTFVGQCSAVCPKDVDPAAAIQQGKIAATTDFFLGMLMPKKGDK</sequence>
<dbReference type="PANTHER" id="PTHR11921:SF29">
    <property type="entry name" value="SUCCINATE DEHYDROGENASE [UBIQUINONE] IRON-SULFUR SUBUNIT, MITOCHONDRIAL"/>
    <property type="match status" value="1"/>
</dbReference>
<dbReference type="GO" id="GO:0008177">
    <property type="term" value="F:succinate dehydrogenase (quinone) activity"/>
    <property type="evidence" value="ECO:0007669"/>
    <property type="project" value="UniProtKB-EC"/>
</dbReference>
<keyword evidence="19" id="KW-1185">Reference proteome</keyword>
<dbReference type="RefSeq" id="WP_097278533.1">
    <property type="nucleotide sequence ID" value="NZ_OCNJ01000003.1"/>
</dbReference>
<dbReference type="PANTHER" id="PTHR11921">
    <property type="entry name" value="SUCCINATE DEHYDROGENASE IRON-SULFUR PROTEIN"/>
    <property type="match status" value="1"/>
</dbReference>
<evidence type="ECO:0000256" key="3">
    <source>
        <dbReference type="ARBA" id="ARBA00011294"/>
    </source>
</evidence>
<evidence type="ECO:0000256" key="6">
    <source>
        <dbReference type="ARBA" id="ARBA00022485"/>
    </source>
</evidence>
<comment type="subunit">
    <text evidence="14">Part of an enzyme complex containing three subunits: a flavoprotein (frdA), an iron-sulfur protein (frdB), and diheme cytochrome b (frdC).</text>
</comment>
<dbReference type="InterPro" id="IPR050573">
    <property type="entry name" value="SDH/FRD_Iron-Sulfur"/>
</dbReference>
<dbReference type="InterPro" id="IPR017896">
    <property type="entry name" value="4Fe4S_Fe-S-bd"/>
</dbReference>
<dbReference type="GO" id="GO:0051539">
    <property type="term" value="F:4 iron, 4 sulfur cluster binding"/>
    <property type="evidence" value="ECO:0007669"/>
    <property type="project" value="UniProtKB-KW"/>
</dbReference>
<organism evidence="18 19">
    <name type="scientific">Caenispirillum bisanense</name>
    <dbReference type="NCBI Taxonomy" id="414052"/>
    <lineage>
        <taxon>Bacteria</taxon>
        <taxon>Pseudomonadati</taxon>
        <taxon>Pseudomonadota</taxon>
        <taxon>Alphaproteobacteria</taxon>
        <taxon>Rhodospirillales</taxon>
        <taxon>Novispirillaceae</taxon>
        <taxon>Caenispirillum</taxon>
    </lineage>
</organism>
<dbReference type="PROSITE" id="PS51379">
    <property type="entry name" value="4FE4S_FER_2"/>
    <property type="match status" value="1"/>
</dbReference>
<evidence type="ECO:0000256" key="10">
    <source>
        <dbReference type="ARBA" id="ARBA00023002"/>
    </source>
</evidence>
<dbReference type="GO" id="GO:0051538">
    <property type="term" value="F:3 iron, 4 sulfur cluster binding"/>
    <property type="evidence" value="ECO:0007669"/>
    <property type="project" value="UniProtKB-KW"/>
</dbReference>
<dbReference type="FunFam" id="1.10.1060.10:FF:000003">
    <property type="entry name" value="Succinate dehydrogenase iron-sulfur subunit"/>
    <property type="match status" value="1"/>
</dbReference>
<dbReference type="EC" id="1.3.5.1" evidence="4 15"/>
<dbReference type="GO" id="GO:0051537">
    <property type="term" value="F:2 iron, 2 sulfur cluster binding"/>
    <property type="evidence" value="ECO:0007669"/>
    <property type="project" value="UniProtKB-KW"/>
</dbReference>
<dbReference type="GO" id="GO:0009055">
    <property type="term" value="F:electron transfer activity"/>
    <property type="evidence" value="ECO:0007669"/>
    <property type="project" value="InterPro"/>
</dbReference>
<dbReference type="NCBIfam" id="NF004616">
    <property type="entry name" value="PRK05950.1"/>
    <property type="match status" value="1"/>
</dbReference>
<dbReference type="Pfam" id="PF13085">
    <property type="entry name" value="Fer2_3"/>
    <property type="match status" value="1"/>
</dbReference>
<dbReference type="EMBL" id="OCNJ01000003">
    <property type="protein sequence ID" value="SOD93714.1"/>
    <property type="molecule type" value="Genomic_DNA"/>
</dbReference>
<proteinExistence type="inferred from homology"/>
<evidence type="ECO:0000313" key="19">
    <source>
        <dbReference type="Proteomes" id="UP000219621"/>
    </source>
</evidence>
<keyword evidence="11 15" id="KW-0408">Iron</keyword>
<dbReference type="AlphaFoldDB" id="A0A286GFC5"/>
<evidence type="ECO:0000256" key="1">
    <source>
        <dbReference type="ARBA" id="ARBA00004894"/>
    </source>
</evidence>
<dbReference type="GO" id="GO:0006099">
    <property type="term" value="P:tricarboxylic acid cycle"/>
    <property type="evidence" value="ECO:0007669"/>
    <property type="project" value="UniProtKB-UniPathway"/>
</dbReference>
<dbReference type="Pfam" id="PF13237">
    <property type="entry name" value="Fer4_10"/>
    <property type="match status" value="1"/>
</dbReference>
<dbReference type="OrthoDB" id="9804391at2"/>
<dbReference type="NCBIfam" id="NF009051">
    <property type="entry name" value="PRK12385.1"/>
    <property type="match status" value="1"/>
</dbReference>
<evidence type="ECO:0000256" key="2">
    <source>
        <dbReference type="ARBA" id="ARBA00009433"/>
    </source>
</evidence>
<keyword evidence="13 15" id="KW-0003">3Fe-4S</keyword>
<feature type="domain" description="4Fe-4S ferredoxin-type" evidence="17">
    <location>
        <begin position="142"/>
        <end position="171"/>
    </location>
</feature>
<dbReference type="UniPathway" id="UPA00223">
    <property type="reaction ID" value="UER01005"/>
</dbReference>
<dbReference type="InterPro" id="IPR001041">
    <property type="entry name" value="2Fe-2S_ferredoxin-type"/>
</dbReference>
<keyword evidence="12 15" id="KW-0411">Iron-sulfur</keyword>
<comment type="catalytic activity">
    <reaction evidence="15">
        <text>a quinone + succinate = fumarate + a quinol</text>
        <dbReference type="Rhea" id="RHEA:40523"/>
        <dbReference type="ChEBI" id="CHEBI:24646"/>
        <dbReference type="ChEBI" id="CHEBI:29806"/>
        <dbReference type="ChEBI" id="CHEBI:30031"/>
        <dbReference type="ChEBI" id="CHEBI:132124"/>
        <dbReference type="EC" id="1.3.5.1"/>
    </reaction>
</comment>
<keyword evidence="9 15" id="KW-0479">Metal-binding</keyword>
<evidence type="ECO:0000313" key="18">
    <source>
        <dbReference type="EMBL" id="SOD93714.1"/>
    </source>
</evidence>
<keyword evidence="10" id="KW-0560">Oxidoreductase</keyword>
<dbReference type="InterPro" id="IPR025192">
    <property type="entry name" value="Succ_DH/fum_Rdtase_N"/>
</dbReference>
<dbReference type="GO" id="GO:0046872">
    <property type="term" value="F:metal ion binding"/>
    <property type="evidence" value="ECO:0007669"/>
    <property type="project" value="UniProtKB-KW"/>
</dbReference>
<protein>
    <recommendedName>
        <fullName evidence="5 15">Succinate dehydrogenase iron-sulfur subunit</fullName>
        <ecNumber evidence="4 15">1.3.5.1</ecNumber>
    </recommendedName>
</protein>
<dbReference type="NCBIfam" id="TIGR00384">
    <property type="entry name" value="dhsB"/>
    <property type="match status" value="1"/>
</dbReference>
<keyword evidence="8 15" id="KW-0001">2Fe-2S</keyword>
<keyword evidence="6 15" id="KW-0004">4Fe-4S</keyword>
<dbReference type="PROSITE" id="PS51085">
    <property type="entry name" value="2FE2S_FER_2"/>
    <property type="match status" value="1"/>
</dbReference>
<comment type="cofactor">
    <cofactor evidence="15">
        <name>[2Fe-2S] cluster</name>
        <dbReference type="ChEBI" id="CHEBI:190135"/>
    </cofactor>
    <text evidence="15">Binds 1 [2Fe-2S] cluster.</text>
</comment>
<dbReference type="SUPFAM" id="SSF54292">
    <property type="entry name" value="2Fe-2S ferredoxin-like"/>
    <property type="match status" value="1"/>
</dbReference>
<evidence type="ECO:0000256" key="7">
    <source>
        <dbReference type="ARBA" id="ARBA00022532"/>
    </source>
</evidence>
<comment type="similarity">
    <text evidence="2 15">Belongs to the succinate dehydrogenase/fumarate reductase iron-sulfur protein family.</text>
</comment>
<feature type="domain" description="2Fe-2S ferredoxin-type" evidence="16">
    <location>
        <begin position="19"/>
        <end position="94"/>
    </location>
</feature>
<evidence type="ECO:0000256" key="8">
    <source>
        <dbReference type="ARBA" id="ARBA00022714"/>
    </source>
</evidence>
<evidence type="ECO:0000256" key="15">
    <source>
        <dbReference type="RuleBase" id="RU361237"/>
    </source>
</evidence>
<dbReference type="Proteomes" id="UP000219621">
    <property type="component" value="Unassembled WGS sequence"/>
</dbReference>
<evidence type="ECO:0000256" key="12">
    <source>
        <dbReference type="ARBA" id="ARBA00023014"/>
    </source>
</evidence>
<evidence type="ECO:0000259" key="16">
    <source>
        <dbReference type="PROSITE" id="PS51085"/>
    </source>
</evidence>
<dbReference type="Gene3D" id="1.10.1060.10">
    <property type="entry name" value="Alpha-helical ferredoxin"/>
    <property type="match status" value="1"/>
</dbReference>
<evidence type="ECO:0000256" key="5">
    <source>
        <dbReference type="ARBA" id="ARBA00022131"/>
    </source>
</evidence>
<dbReference type="PROSITE" id="PS00198">
    <property type="entry name" value="4FE4S_FER_1"/>
    <property type="match status" value="1"/>
</dbReference>
<evidence type="ECO:0000256" key="14">
    <source>
        <dbReference type="ARBA" id="ARBA00066269"/>
    </source>
</evidence>
<evidence type="ECO:0000259" key="17">
    <source>
        <dbReference type="PROSITE" id="PS51379"/>
    </source>
</evidence>
<evidence type="ECO:0000256" key="9">
    <source>
        <dbReference type="ARBA" id="ARBA00022723"/>
    </source>
</evidence>
<comment type="pathway">
    <text evidence="1">Carbohydrate metabolism; tricarboxylic acid cycle; fumarate from succinate (bacterial route): step 1/1.</text>
</comment>
<dbReference type="InterPro" id="IPR009051">
    <property type="entry name" value="Helical_ferredxn"/>
</dbReference>
<dbReference type="InterPro" id="IPR036010">
    <property type="entry name" value="2Fe-2S_ferredoxin-like_sf"/>
</dbReference>
<dbReference type="InterPro" id="IPR004489">
    <property type="entry name" value="Succ_DH/fum_Rdtase_Fe-S"/>
</dbReference>
<accession>A0A286GFC5</accession>
<keyword evidence="7" id="KW-0816">Tricarboxylic acid cycle</keyword>
<comment type="cofactor">
    <cofactor evidence="15">
        <name>[4Fe-4S] cluster</name>
        <dbReference type="ChEBI" id="CHEBI:49883"/>
    </cofactor>
    <text evidence="15">Binds 1 [4Fe-4S] cluster.</text>
</comment>
<dbReference type="InterPro" id="IPR017900">
    <property type="entry name" value="4Fe4S_Fe_S_CS"/>
</dbReference>
<dbReference type="InterPro" id="IPR012675">
    <property type="entry name" value="Beta-grasp_dom_sf"/>
</dbReference>